<dbReference type="Pfam" id="PF12684">
    <property type="entry name" value="DUF3799"/>
    <property type="match status" value="1"/>
</dbReference>
<protein>
    <recommendedName>
        <fullName evidence="1">Putative exodeoxyribonuclease 8 PDDEXK-like domain-containing protein</fullName>
    </recommendedName>
</protein>
<name>A0A1I4QWI3_9BACI</name>
<organism evidence="2 3">
    <name type="scientific">Salibacterium qingdaonense</name>
    <dbReference type="NCBI Taxonomy" id="266892"/>
    <lineage>
        <taxon>Bacteria</taxon>
        <taxon>Bacillati</taxon>
        <taxon>Bacillota</taxon>
        <taxon>Bacilli</taxon>
        <taxon>Bacillales</taxon>
        <taxon>Bacillaceae</taxon>
    </lineage>
</organism>
<feature type="domain" description="Putative exodeoxyribonuclease 8 PDDEXK-like" evidence="1">
    <location>
        <begin position="26"/>
        <end position="255"/>
    </location>
</feature>
<dbReference type="STRING" id="266892.SAMN04488054_15120"/>
<dbReference type="Proteomes" id="UP000199668">
    <property type="component" value="Unassembled WGS sequence"/>
</dbReference>
<keyword evidence="3" id="KW-1185">Reference proteome</keyword>
<reference evidence="2 3" key="1">
    <citation type="submission" date="2016-10" db="EMBL/GenBank/DDBJ databases">
        <authorList>
            <person name="de Groot N.N."/>
        </authorList>
    </citation>
    <scope>NUCLEOTIDE SEQUENCE [LARGE SCALE GENOMIC DNA]</scope>
    <source>
        <strain evidence="2 3">CGMCC 1.6134</strain>
    </source>
</reference>
<dbReference type="Gene3D" id="3.90.320.10">
    <property type="match status" value="1"/>
</dbReference>
<dbReference type="RefSeq" id="WP_245737088.1">
    <property type="nucleotide sequence ID" value="NZ_FOTY01000051.1"/>
</dbReference>
<dbReference type="AlphaFoldDB" id="A0A1I4QWI3"/>
<sequence>MAMTEQALNLQQTNYHSTDADQQYMSVSQFKNWLDCEARTLAEIKGDYVPPISTPLIVGTYVHAAFENQETFRSIEEQYSDMIFKKNGSKYADFETADRMIDTIKQDDFAMFAMDGEKEKIYTADLFGVPWKIKVDSINHDRKSFTDLKTTQDLYKRYWSKKYEGFTSFVEAWDYVLQMAIYREVIAKNTGEAYTPYIVAATKESPSNKAVLHFEPSRFDFELEYTEAQLEHIMNVKNEEVPPRRCEQCSYCRSTKKLTNTMEIGDLIY</sequence>
<evidence type="ECO:0000259" key="1">
    <source>
        <dbReference type="Pfam" id="PF12684"/>
    </source>
</evidence>
<proteinExistence type="predicted"/>
<accession>A0A1I4QWI3</accession>
<dbReference type="InterPro" id="IPR011604">
    <property type="entry name" value="PDDEXK-like_dom_sf"/>
</dbReference>
<gene>
    <name evidence="2" type="ORF">SAMN04488054_15120</name>
</gene>
<evidence type="ECO:0000313" key="3">
    <source>
        <dbReference type="Proteomes" id="UP000199668"/>
    </source>
</evidence>
<evidence type="ECO:0000313" key="2">
    <source>
        <dbReference type="EMBL" id="SFM44357.1"/>
    </source>
</evidence>
<dbReference type="EMBL" id="FOTY01000051">
    <property type="protein sequence ID" value="SFM44357.1"/>
    <property type="molecule type" value="Genomic_DNA"/>
</dbReference>
<dbReference type="InterPro" id="IPR024432">
    <property type="entry name" value="Put_RecE_PDDEXK-like_dom"/>
</dbReference>